<dbReference type="Pfam" id="PF02350">
    <property type="entry name" value="Epimerase_2"/>
    <property type="match status" value="1"/>
</dbReference>
<comment type="caution">
    <text evidence="3">The sequence shown here is derived from an EMBL/GenBank/DDBJ whole genome shotgun (WGS) entry which is preliminary data.</text>
</comment>
<comment type="similarity">
    <text evidence="1">Belongs to the UDP-N-acetylglucosamine 2-epimerase family.</text>
</comment>
<dbReference type="RefSeq" id="WP_128227444.1">
    <property type="nucleotide sequence ID" value="NZ_SACR01000001.1"/>
</dbReference>
<dbReference type="EMBL" id="SACR01000001">
    <property type="protein sequence ID" value="RVU49833.1"/>
    <property type="molecule type" value="Genomic_DNA"/>
</dbReference>
<dbReference type="SUPFAM" id="SSF53756">
    <property type="entry name" value="UDP-Glycosyltransferase/glycogen phosphorylase"/>
    <property type="match status" value="1"/>
</dbReference>
<sequence>MAKKIVSIVGARPQFVKAAVVSAALVEAGLSERLVHTGQHYDANMSDVFFQTLGLPVPAHHLGIGGGMHGEMTGRQLIAIERCLVDERPDVVLVFGDTNSTLAGALAASKLHLPVAHVEAGLRSFNRKMPEEVNRILTDRISDVLFTPSTVATGHLLREGVAPEQIVQVGDVMYDAALRFSQVAASDGTPGLAAGGVLVTVHRAENTDDGEKLAKIATALGTLSRERPVLFPVHPRTRARIEQLGLADRFEAVEMVAPLGYVEMLAVLQRASLVITDSGGVQKEAYFMQVPCITLREETEWVETIEMGWNQLVPSLDPAEIVAQAKAATRPSSSTEQPYGDGRAAAKIAEYLARM</sequence>
<dbReference type="PANTHER" id="PTHR43174:SF1">
    <property type="entry name" value="UDP-N-ACETYLGLUCOSAMINE 2-EPIMERASE"/>
    <property type="match status" value="1"/>
</dbReference>
<dbReference type="OrthoDB" id="9803238at2"/>
<keyword evidence="4" id="KW-1185">Reference proteome</keyword>
<feature type="domain" description="UDP-N-acetylglucosamine 2-epimerase" evidence="2">
    <location>
        <begin position="29"/>
        <end position="352"/>
    </location>
</feature>
<dbReference type="AlphaFoldDB" id="A0A437RST9"/>
<accession>A0A437RST9</accession>
<evidence type="ECO:0000259" key="2">
    <source>
        <dbReference type="Pfam" id="PF02350"/>
    </source>
</evidence>
<dbReference type="CDD" id="cd03786">
    <property type="entry name" value="GTB_UDP-GlcNAc_2-Epimerase"/>
    <property type="match status" value="1"/>
</dbReference>
<evidence type="ECO:0000256" key="1">
    <source>
        <dbReference type="RuleBase" id="RU003513"/>
    </source>
</evidence>
<reference evidence="3 4" key="1">
    <citation type="submission" date="2019-01" db="EMBL/GenBank/DDBJ databases">
        <authorList>
            <person name="Chen W.-M."/>
        </authorList>
    </citation>
    <scope>NUCLEOTIDE SEQUENCE [LARGE SCALE GENOMIC DNA]</scope>
    <source>
        <strain evidence="3 4">KYPY4</strain>
    </source>
</reference>
<dbReference type="Proteomes" id="UP000285575">
    <property type="component" value="Unassembled WGS sequence"/>
</dbReference>
<gene>
    <name evidence="3" type="ORF">EOE66_04595</name>
</gene>
<name>A0A437RST9_9BURK</name>
<keyword evidence="1 3" id="KW-0413">Isomerase</keyword>
<dbReference type="PANTHER" id="PTHR43174">
    <property type="entry name" value="UDP-N-ACETYLGLUCOSAMINE 2-EPIMERASE"/>
    <property type="match status" value="1"/>
</dbReference>
<dbReference type="EC" id="5.1.3.14" evidence="3"/>
<evidence type="ECO:0000313" key="3">
    <source>
        <dbReference type="EMBL" id="RVU49833.1"/>
    </source>
</evidence>
<evidence type="ECO:0000313" key="4">
    <source>
        <dbReference type="Proteomes" id="UP000285575"/>
    </source>
</evidence>
<dbReference type="GO" id="GO:0008761">
    <property type="term" value="F:UDP-N-acetylglucosamine 2-epimerase activity"/>
    <property type="evidence" value="ECO:0007669"/>
    <property type="project" value="UniProtKB-EC"/>
</dbReference>
<dbReference type="InterPro" id="IPR003331">
    <property type="entry name" value="UDP_GlcNAc_Epimerase_2_dom"/>
</dbReference>
<dbReference type="NCBIfam" id="TIGR00236">
    <property type="entry name" value="wecB"/>
    <property type="match status" value="1"/>
</dbReference>
<dbReference type="InterPro" id="IPR029767">
    <property type="entry name" value="WecB-like"/>
</dbReference>
<protein>
    <submittedName>
        <fullName evidence="3">UDP-N-acetylglucosamine 2-epimerase (Non-hydrolyzing)</fullName>
        <ecNumber evidence="3">5.1.3.14</ecNumber>
    </submittedName>
</protein>
<dbReference type="Gene3D" id="3.40.50.2000">
    <property type="entry name" value="Glycogen Phosphorylase B"/>
    <property type="match status" value="2"/>
</dbReference>
<organism evidence="3 4">
    <name type="scientific">Rubrivivax rivuli</name>
    <dbReference type="NCBI Taxonomy" id="1862385"/>
    <lineage>
        <taxon>Bacteria</taxon>
        <taxon>Pseudomonadati</taxon>
        <taxon>Pseudomonadota</taxon>
        <taxon>Betaproteobacteria</taxon>
        <taxon>Burkholderiales</taxon>
        <taxon>Sphaerotilaceae</taxon>
        <taxon>Rubrivivax</taxon>
    </lineage>
</organism>
<proteinExistence type="inferred from homology"/>